<evidence type="ECO:0000313" key="2">
    <source>
        <dbReference type="EMBL" id="MDH6106152.1"/>
    </source>
</evidence>
<dbReference type="PANTHER" id="PTHR36973:SF4">
    <property type="entry name" value="NODULATION PROTEIN"/>
    <property type="match status" value="1"/>
</dbReference>
<keyword evidence="2" id="KW-0489">Methyltransferase</keyword>
<evidence type="ECO:0000259" key="1">
    <source>
        <dbReference type="Pfam" id="PF05050"/>
    </source>
</evidence>
<dbReference type="SUPFAM" id="SSF53335">
    <property type="entry name" value="S-adenosyl-L-methionine-dependent methyltransferases"/>
    <property type="match status" value="1"/>
</dbReference>
<sequence>MDLIKYYIRKIKQKFKLNLVPSRPVLDLIDFGSKECVILDVGANRGGFAGNILLHAPLATVHCFEPNQELYLDLKNKATLFGRNLGKPRCHVVGVGVGENNEKREFTVSKFHASSSFLPTAEATKKGWSYIDFSEHKKYYVDIIRLDSYLDEHDIKDVKLLKLDIQGFELYALRGCGERIKDVEYIVSEIQFIPLYEGAPIWTEIVDYLRLFDFQPILMDGFCFDSEGNPLQADILFSRSTS</sequence>
<reference evidence="2 3" key="1">
    <citation type="journal article" date="2023" name="J. Phycol.">
        <title>Chrysosporum ovalisporum is synonymous with the true-branching cyanobacterium Umezakia natans (Nostocales/Aphanizomenonaceae).</title>
        <authorList>
            <person name="McGregor G.B."/>
            <person name="Sendall B.C."/>
            <person name="Niiyama Y."/>
            <person name="Tuji A."/>
            <person name="Willis A."/>
        </authorList>
    </citation>
    <scope>NUCLEOTIDE SEQUENCE [LARGE SCALE GENOMIC DNA]</scope>
    <source>
        <strain evidence="2 3">CS-531</strain>
    </source>
</reference>
<dbReference type="InterPro" id="IPR006342">
    <property type="entry name" value="FkbM_mtfrase"/>
</dbReference>
<dbReference type="InterPro" id="IPR029063">
    <property type="entry name" value="SAM-dependent_MTases_sf"/>
</dbReference>
<dbReference type="Pfam" id="PF05050">
    <property type="entry name" value="Methyltransf_21"/>
    <property type="match status" value="1"/>
</dbReference>
<dbReference type="EMBL" id="JANQDF010000092">
    <property type="protein sequence ID" value="MDH6106152.1"/>
    <property type="molecule type" value="Genomic_DNA"/>
</dbReference>
<accession>A0ABT6KE61</accession>
<dbReference type="RefSeq" id="WP_280801803.1">
    <property type="nucleotide sequence ID" value="NZ_JANQDF010000092.1"/>
</dbReference>
<evidence type="ECO:0000313" key="3">
    <source>
        <dbReference type="Proteomes" id="UP001159386"/>
    </source>
</evidence>
<dbReference type="Proteomes" id="UP001159386">
    <property type="component" value="Unassembled WGS sequence"/>
</dbReference>
<dbReference type="NCBIfam" id="TIGR01444">
    <property type="entry name" value="fkbM_fam"/>
    <property type="match status" value="1"/>
</dbReference>
<keyword evidence="3" id="KW-1185">Reference proteome</keyword>
<comment type="caution">
    <text evidence="2">The sequence shown here is derived from an EMBL/GenBank/DDBJ whole genome shotgun (WGS) entry which is preliminary data.</text>
</comment>
<feature type="domain" description="Methyltransferase FkbM" evidence="1">
    <location>
        <begin position="40"/>
        <end position="215"/>
    </location>
</feature>
<name>A0ABT6KE61_9CYAN</name>
<dbReference type="PANTHER" id="PTHR36973">
    <property type="entry name" value="SLL1456 PROTEIN-RELATED"/>
    <property type="match status" value="1"/>
</dbReference>
<protein>
    <submittedName>
        <fullName evidence="2">FkbM family methyltransferase</fullName>
    </submittedName>
</protein>
<dbReference type="InterPro" id="IPR053188">
    <property type="entry name" value="FkbM_Methyltransferase"/>
</dbReference>
<dbReference type="GO" id="GO:0008168">
    <property type="term" value="F:methyltransferase activity"/>
    <property type="evidence" value="ECO:0007669"/>
    <property type="project" value="UniProtKB-KW"/>
</dbReference>
<gene>
    <name evidence="2" type="ORF">NWP22_09780</name>
</gene>
<organism evidence="2 3">
    <name type="scientific">Anabaenopsis tanganyikae CS-531</name>
    <dbReference type="NCBI Taxonomy" id="2785304"/>
    <lineage>
        <taxon>Bacteria</taxon>
        <taxon>Bacillati</taxon>
        <taxon>Cyanobacteriota</taxon>
        <taxon>Cyanophyceae</taxon>
        <taxon>Nostocales</taxon>
        <taxon>Nodulariaceae</taxon>
        <taxon>Anabaenopsis</taxon>
        <taxon>Anabaenopsis tanganyikae</taxon>
    </lineage>
</organism>
<dbReference type="GO" id="GO:0032259">
    <property type="term" value="P:methylation"/>
    <property type="evidence" value="ECO:0007669"/>
    <property type="project" value="UniProtKB-KW"/>
</dbReference>
<keyword evidence="2" id="KW-0808">Transferase</keyword>
<proteinExistence type="predicted"/>
<dbReference type="Gene3D" id="3.40.50.150">
    <property type="entry name" value="Vaccinia Virus protein VP39"/>
    <property type="match status" value="1"/>
</dbReference>